<dbReference type="KEGG" id="sku:Sulku_1387"/>
<dbReference type="Proteomes" id="UP000008721">
    <property type="component" value="Chromosome"/>
</dbReference>
<dbReference type="InterPro" id="IPR036721">
    <property type="entry name" value="RCK_C_sf"/>
</dbReference>
<dbReference type="PANTHER" id="PTHR43833">
    <property type="entry name" value="POTASSIUM CHANNEL PROTEIN 2-RELATED-RELATED"/>
    <property type="match status" value="1"/>
</dbReference>
<evidence type="ECO:0000313" key="7">
    <source>
        <dbReference type="EMBL" id="ADR34049.1"/>
    </source>
</evidence>
<dbReference type="SUPFAM" id="SSF81324">
    <property type="entry name" value="Voltage-gated potassium channels"/>
    <property type="match status" value="1"/>
</dbReference>
<dbReference type="OrthoDB" id="9781411at2"/>
<evidence type="ECO:0000256" key="2">
    <source>
        <dbReference type="ARBA" id="ARBA00022448"/>
    </source>
</evidence>
<sequence>MSNESTIWLFLRKMRTPLIVLNLAHAIPVILLTAVPGVDGEGKTVYLSFFDAMYIVGYTATTIGFGEIPYAFTYPQRLVVLLTIYSSVPAWIYALGSIIALLQEKTFTNAIKMNTFRRKVRHLRQDFIIVCGYTDAGKLLIDRLNKDNLYRIIVIDKSIEKIEALQSEMYLPSIPAIVADASMTNVLKSSGIESPQCKFLVTLFDDDQLNLKICVRARVLNQGLRIIARSGIKQGGENLSNIGVNHVIDAFSIISKRIDFALRSPYLFNLLSWVQGGNLHVSKSDILPIGKYIVCSKGRFGNTLQKTLDNNRIEYTYLDINKDTHEKVSSDQDFFIQAGIMDAACIIAGTNDDAINLSIVATARSLNPKIFVIVRENELEERSLFSNLRVDKIFILDQIAALDGYNYIDRPMTFKFIDEVSKYNKEMYVDTLLLITKKVNKRPALIEMEIDEHHMYALSRYLTEASVSIGQLIRNPYHDGEDLEIVILGLERSNGEFILLPDESTLLQPNDHILFASTRPSLDRFQTIVNHYYELYFVIHGVEARRFKLFG</sequence>
<feature type="transmembrane region" description="Helical" evidence="4">
    <location>
        <begin position="44"/>
        <end position="66"/>
    </location>
</feature>
<dbReference type="EMBL" id="CP002355">
    <property type="protein sequence ID" value="ADR34049.1"/>
    <property type="molecule type" value="Genomic_DNA"/>
</dbReference>
<evidence type="ECO:0000259" key="5">
    <source>
        <dbReference type="PROSITE" id="PS51201"/>
    </source>
</evidence>
<feature type="transmembrane region" description="Helical" evidence="4">
    <location>
        <begin position="18"/>
        <end position="38"/>
    </location>
</feature>
<reference evidence="7 8" key="1">
    <citation type="journal article" date="2012" name="Stand. Genomic Sci.">
        <title>Complete genome sequence of the sulfur compounds oxidizing chemolithoautotroph Sulfuricurvum kujiense type strain (YK-1(T)).</title>
        <authorList>
            <person name="Han C."/>
            <person name="Kotsyurbenko O."/>
            <person name="Chertkov O."/>
            <person name="Held B."/>
            <person name="Lapidus A."/>
            <person name="Nolan M."/>
            <person name="Lucas S."/>
            <person name="Hammon N."/>
            <person name="Deshpande S."/>
            <person name="Cheng J.F."/>
            <person name="Tapia R."/>
            <person name="Goodwin L.A."/>
            <person name="Pitluck S."/>
            <person name="Liolios K."/>
            <person name="Pagani I."/>
            <person name="Ivanova N."/>
            <person name="Mavromatis K."/>
            <person name="Mikhailova N."/>
            <person name="Pati A."/>
            <person name="Chen A."/>
            <person name="Palaniappan K."/>
            <person name="Land M."/>
            <person name="Hauser L."/>
            <person name="Chang Y.J."/>
            <person name="Jeffries C.D."/>
            <person name="Brambilla E.M."/>
            <person name="Rohde M."/>
            <person name="Spring S."/>
            <person name="Sikorski J."/>
            <person name="Goker M."/>
            <person name="Woyke T."/>
            <person name="Bristow J."/>
            <person name="Eisen J.A."/>
            <person name="Markowitz V."/>
            <person name="Hugenholtz P."/>
            <person name="Kyrpides N.C."/>
            <person name="Klenk H.P."/>
            <person name="Detter J.C."/>
        </authorList>
    </citation>
    <scope>NUCLEOTIDE SEQUENCE [LARGE SCALE GENOMIC DNA]</scope>
    <source>
        <strain evidence="8">ATCC BAA-921 / DSM 16994 / JCM 11577 / YK-1</strain>
    </source>
</reference>
<evidence type="ECO:0000259" key="6">
    <source>
        <dbReference type="PROSITE" id="PS51202"/>
    </source>
</evidence>
<dbReference type="Pfam" id="PF02254">
    <property type="entry name" value="TrkA_N"/>
    <property type="match status" value="2"/>
</dbReference>
<keyword evidence="4" id="KW-1133">Transmembrane helix</keyword>
<evidence type="ECO:0000256" key="3">
    <source>
        <dbReference type="ARBA" id="ARBA00023065"/>
    </source>
</evidence>
<dbReference type="InterPro" id="IPR003148">
    <property type="entry name" value="RCK_N"/>
</dbReference>
<gene>
    <name evidence="7" type="ordered locus">Sulku_1387</name>
</gene>
<dbReference type="AlphaFoldDB" id="E4TYQ8"/>
<dbReference type="InterPro" id="IPR050721">
    <property type="entry name" value="Trk_Ktr_HKT_K-transport"/>
</dbReference>
<feature type="domain" description="RCK N-terminal" evidence="5">
    <location>
        <begin position="125"/>
        <end position="248"/>
    </location>
</feature>
<keyword evidence="2" id="KW-0813">Transport</keyword>
<dbReference type="HOGENOM" id="CLU_023787_0_0_7"/>
<evidence type="ECO:0000256" key="1">
    <source>
        <dbReference type="ARBA" id="ARBA00004651"/>
    </source>
</evidence>
<dbReference type="SUPFAM" id="SSF116726">
    <property type="entry name" value="TrkA C-terminal domain-like"/>
    <property type="match status" value="1"/>
</dbReference>
<comment type="subcellular location">
    <subcellularLocation>
        <location evidence="1">Cell membrane</location>
        <topology evidence="1">Multi-pass membrane protein</topology>
    </subcellularLocation>
</comment>
<feature type="domain" description="RCK C-terminal" evidence="6">
    <location>
        <begin position="450"/>
        <end position="531"/>
    </location>
</feature>
<dbReference type="InterPro" id="IPR013099">
    <property type="entry name" value="K_chnl_dom"/>
</dbReference>
<dbReference type="InterPro" id="IPR036291">
    <property type="entry name" value="NAD(P)-bd_dom_sf"/>
</dbReference>
<evidence type="ECO:0000256" key="4">
    <source>
        <dbReference type="SAM" id="Phobius"/>
    </source>
</evidence>
<dbReference type="PANTHER" id="PTHR43833:SF5">
    <property type="entry name" value="TRK SYSTEM POTASSIUM UPTAKE PROTEIN TRKA"/>
    <property type="match status" value="1"/>
</dbReference>
<keyword evidence="3" id="KW-0406">Ion transport</keyword>
<proteinExistence type="predicted"/>
<dbReference type="Pfam" id="PF07885">
    <property type="entry name" value="Ion_trans_2"/>
    <property type="match status" value="1"/>
</dbReference>
<keyword evidence="4" id="KW-0812">Transmembrane</keyword>
<dbReference type="RefSeq" id="WP_013460246.1">
    <property type="nucleotide sequence ID" value="NC_014762.1"/>
</dbReference>
<dbReference type="PROSITE" id="PS51201">
    <property type="entry name" value="RCK_N"/>
    <property type="match status" value="1"/>
</dbReference>
<name>E4TYQ8_SULKY</name>
<dbReference type="GO" id="GO:0006813">
    <property type="term" value="P:potassium ion transport"/>
    <property type="evidence" value="ECO:0007669"/>
    <property type="project" value="InterPro"/>
</dbReference>
<dbReference type="InterPro" id="IPR006037">
    <property type="entry name" value="RCK_C"/>
</dbReference>
<accession>E4TYQ8</accession>
<dbReference type="Gene3D" id="1.10.287.70">
    <property type="match status" value="1"/>
</dbReference>
<dbReference type="SUPFAM" id="SSF51735">
    <property type="entry name" value="NAD(P)-binding Rossmann-fold domains"/>
    <property type="match status" value="2"/>
</dbReference>
<evidence type="ECO:0000313" key="8">
    <source>
        <dbReference type="Proteomes" id="UP000008721"/>
    </source>
</evidence>
<organism evidence="7 8">
    <name type="scientific">Sulfuricurvum kujiense (strain ATCC BAA-921 / DSM 16994 / JCM 11577 / YK-1)</name>
    <dbReference type="NCBI Taxonomy" id="709032"/>
    <lineage>
        <taxon>Bacteria</taxon>
        <taxon>Pseudomonadati</taxon>
        <taxon>Campylobacterota</taxon>
        <taxon>Epsilonproteobacteria</taxon>
        <taxon>Campylobacterales</taxon>
        <taxon>Sulfurimonadaceae</taxon>
        <taxon>Sulfuricurvum</taxon>
    </lineage>
</organism>
<keyword evidence="4" id="KW-0472">Membrane</keyword>
<dbReference type="GO" id="GO:0005886">
    <property type="term" value="C:plasma membrane"/>
    <property type="evidence" value="ECO:0007669"/>
    <property type="project" value="UniProtKB-SubCell"/>
</dbReference>
<dbReference type="PROSITE" id="PS51202">
    <property type="entry name" value="RCK_C"/>
    <property type="match status" value="1"/>
</dbReference>
<dbReference type="STRING" id="709032.Sulku_1387"/>
<feature type="transmembrane region" description="Helical" evidence="4">
    <location>
        <begin position="78"/>
        <end position="102"/>
    </location>
</feature>
<dbReference type="GO" id="GO:0008324">
    <property type="term" value="F:monoatomic cation transmembrane transporter activity"/>
    <property type="evidence" value="ECO:0007669"/>
    <property type="project" value="InterPro"/>
</dbReference>
<protein>
    <submittedName>
        <fullName evidence="7">TrkA-N domain protein</fullName>
    </submittedName>
</protein>
<dbReference type="eggNOG" id="COG1226">
    <property type="taxonomic scope" value="Bacteria"/>
</dbReference>
<dbReference type="Gene3D" id="3.40.50.720">
    <property type="entry name" value="NAD(P)-binding Rossmann-like Domain"/>
    <property type="match status" value="2"/>
</dbReference>
<keyword evidence="8" id="KW-1185">Reference proteome</keyword>